<dbReference type="GO" id="GO:0004519">
    <property type="term" value="F:endonuclease activity"/>
    <property type="evidence" value="ECO:0007669"/>
    <property type="project" value="UniProtKB-KW"/>
</dbReference>
<dbReference type="GO" id="GO:0005634">
    <property type="term" value="C:nucleus"/>
    <property type="evidence" value="ECO:0007669"/>
    <property type="project" value="UniProtKB-SubCell"/>
</dbReference>
<feature type="region of interest" description="Disordered" evidence="17">
    <location>
        <begin position="559"/>
        <end position="621"/>
    </location>
</feature>
<dbReference type="GO" id="GO:0005524">
    <property type="term" value="F:ATP binding"/>
    <property type="evidence" value="ECO:0007669"/>
    <property type="project" value="UniProtKB-KW"/>
</dbReference>
<keyword evidence="14" id="KW-0234">DNA repair</keyword>
<proteinExistence type="inferred from homology"/>
<dbReference type="Proteomes" id="UP000515151">
    <property type="component" value="Chromosome 3"/>
</dbReference>
<evidence type="ECO:0000256" key="13">
    <source>
        <dbReference type="ARBA" id="ARBA00023158"/>
    </source>
</evidence>
<dbReference type="GeneID" id="116198811"/>
<evidence type="ECO:0000256" key="16">
    <source>
        <dbReference type="SAM" id="Coils"/>
    </source>
</evidence>
<dbReference type="Pfam" id="PF17942">
    <property type="entry name" value="Morc6_S5"/>
    <property type="match status" value="1"/>
</dbReference>
<dbReference type="InterPro" id="IPR036890">
    <property type="entry name" value="HATPase_C_sf"/>
</dbReference>
<dbReference type="GO" id="GO:0016887">
    <property type="term" value="F:ATP hydrolysis activity"/>
    <property type="evidence" value="ECO:0007669"/>
    <property type="project" value="InterPro"/>
</dbReference>
<evidence type="ECO:0000256" key="2">
    <source>
        <dbReference type="ARBA" id="ARBA00004123"/>
    </source>
</evidence>
<dbReference type="InterPro" id="IPR045261">
    <property type="entry name" value="MORC_ATPase"/>
</dbReference>
<dbReference type="AlphaFoldDB" id="A0A6P8CN30"/>
<evidence type="ECO:0000256" key="8">
    <source>
        <dbReference type="ARBA" id="ARBA00022801"/>
    </source>
</evidence>
<keyword evidence="9" id="KW-0067">ATP-binding</keyword>
<evidence type="ECO:0000259" key="18">
    <source>
        <dbReference type="Pfam" id="PF17942"/>
    </source>
</evidence>
<evidence type="ECO:0000256" key="17">
    <source>
        <dbReference type="SAM" id="MobiDB-lite"/>
    </source>
</evidence>
<dbReference type="Pfam" id="PF13589">
    <property type="entry name" value="HATPase_c_3"/>
    <property type="match status" value="1"/>
</dbReference>
<evidence type="ECO:0000256" key="1">
    <source>
        <dbReference type="ARBA" id="ARBA00001936"/>
    </source>
</evidence>
<evidence type="ECO:0000313" key="20">
    <source>
        <dbReference type="RefSeq" id="XP_031384915.1"/>
    </source>
</evidence>
<keyword evidence="13" id="KW-0943">RNA-mediated gene silencing</keyword>
<accession>A0A6P8CN30</accession>
<keyword evidence="11" id="KW-0694">RNA-binding</keyword>
<dbReference type="RefSeq" id="XP_031384915.1">
    <property type="nucleotide sequence ID" value="XM_031529055.1"/>
</dbReference>
<evidence type="ECO:0000256" key="6">
    <source>
        <dbReference type="ARBA" id="ARBA00022759"/>
    </source>
</evidence>
<evidence type="ECO:0000256" key="5">
    <source>
        <dbReference type="ARBA" id="ARBA00022741"/>
    </source>
</evidence>
<evidence type="ECO:0000256" key="3">
    <source>
        <dbReference type="ARBA" id="ARBA00007845"/>
    </source>
</evidence>
<dbReference type="GO" id="GO:0031047">
    <property type="term" value="P:regulatory ncRNA-mediated gene silencing"/>
    <property type="evidence" value="ECO:0007669"/>
    <property type="project" value="UniProtKB-KW"/>
</dbReference>
<protein>
    <submittedName>
        <fullName evidence="20">Protein MICRORCHIDIA 7-like</fullName>
    </submittedName>
</protein>
<keyword evidence="12 16" id="KW-0175">Coiled coil</keyword>
<evidence type="ECO:0000256" key="12">
    <source>
        <dbReference type="ARBA" id="ARBA00023054"/>
    </source>
</evidence>
<name>A0A6P8CN30_PUNGR</name>
<evidence type="ECO:0000256" key="11">
    <source>
        <dbReference type="ARBA" id="ARBA00022884"/>
    </source>
</evidence>
<comment type="cofactor">
    <cofactor evidence="1">
        <name>Mn(2+)</name>
        <dbReference type="ChEBI" id="CHEBI:29035"/>
    </cofactor>
</comment>
<dbReference type="GO" id="GO:0003723">
    <property type="term" value="F:RNA binding"/>
    <property type="evidence" value="ECO:0007669"/>
    <property type="project" value="UniProtKB-KW"/>
</dbReference>
<comment type="similarity">
    <text evidence="3">Belongs to the MORC ATPase protein family.</text>
</comment>
<feature type="domain" description="Morc S5" evidence="18">
    <location>
        <begin position="400"/>
        <end position="542"/>
    </location>
</feature>
<keyword evidence="4" id="KW-0540">Nuclease</keyword>
<feature type="coiled-coil region" evidence="16">
    <location>
        <begin position="690"/>
        <end position="738"/>
    </location>
</feature>
<dbReference type="SUPFAM" id="SSF55874">
    <property type="entry name" value="ATPase domain of HSP90 chaperone/DNA topoisomerase II/histidine kinase"/>
    <property type="match status" value="1"/>
</dbReference>
<feature type="compositionally biased region" description="Polar residues" evidence="17">
    <location>
        <begin position="582"/>
        <end position="593"/>
    </location>
</feature>
<evidence type="ECO:0000256" key="10">
    <source>
        <dbReference type="ARBA" id="ARBA00022853"/>
    </source>
</evidence>
<dbReference type="OrthoDB" id="757982at2759"/>
<keyword evidence="5" id="KW-0547">Nucleotide-binding</keyword>
<gene>
    <name evidence="20" type="primary">LOC116198811</name>
</gene>
<keyword evidence="6" id="KW-0255">Endonuclease</keyword>
<evidence type="ECO:0000256" key="7">
    <source>
        <dbReference type="ARBA" id="ARBA00022763"/>
    </source>
</evidence>
<evidence type="ECO:0000256" key="9">
    <source>
        <dbReference type="ARBA" id="ARBA00022840"/>
    </source>
</evidence>
<dbReference type="Gene3D" id="3.30.565.10">
    <property type="entry name" value="Histidine kinase-like ATPase, C-terminal domain"/>
    <property type="match status" value="1"/>
</dbReference>
<dbReference type="InterPro" id="IPR041006">
    <property type="entry name" value="Morc_S5"/>
</dbReference>
<keyword evidence="8" id="KW-0378">Hydrolase</keyword>
<feature type="compositionally biased region" description="Basic and acidic residues" evidence="17">
    <location>
        <begin position="565"/>
        <end position="576"/>
    </location>
</feature>
<dbReference type="FunFam" id="3.30.565.10:FF:000075">
    <property type="entry name" value="MORC family CW-type zinc finger protein 4"/>
    <property type="match status" value="1"/>
</dbReference>
<dbReference type="GO" id="GO:0006281">
    <property type="term" value="P:DNA repair"/>
    <property type="evidence" value="ECO:0007669"/>
    <property type="project" value="UniProtKB-KW"/>
</dbReference>
<dbReference type="PANTHER" id="PTHR23336">
    <property type="entry name" value="ZINC FINGER CW-TYPE COILED-COIL DOMAIN PROTEIN 3"/>
    <property type="match status" value="1"/>
</dbReference>
<keyword evidence="19" id="KW-1185">Reference proteome</keyword>
<dbReference type="PANTHER" id="PTHR23336:SF72">
    <property type="entry name" value="PROTEIN MICRORCHIDIA 5"/>
    <property type="match status" value="1"/>
</dbReference>
<evidence type="ECO:0000256" key="14">
    <source>
        <dbReference type="ARBA" id="ARBA00023204"/>
    </source>
</evidence>
<dbReference type="GO" id="GO:0006325">
    <property type="term" value="P:chromatin organization"/>
    <property type="evidence" value="ECO:0007669"/>
    <property type="project" value="UniProtKB-KW"/>
</dbReference>
<sequence>MLSAIKVEPLYAFPDKPDRQPPTASLIEILSSDDEDAGNCSEDYSDCAESGCESDCKRKKTRSLKDINGGFLAKRIKLEEPVAAIPLEFLAPLPDDDDDEAVPVPLSLPVVVADDGTVAPARPVNRQFWKAGEFGKDVYSDCSESSEGVDRVRVHPRFLHSNATSHKWALGAFAELLDNALDEVCNGATYVLVDVLTNKRDNSKMLLVEDNGGGMTSVKLRQCMSLGYSAKSKIAHTIGQYGNGFKTSTMRLGADVIVFSRCRGSDGKSASQSIGMLSYTFLKSTQKEDIFVPMIDYERGQYWDKVIRSSFDDWSKNLETILQWSPFTSESDLLKQFDFMKNQGTRIIIYNLWEDDEGQLELDFETDPHDIQIRGVNRDERSLDMARMYPNSRHFLTYKHSLRSYASILYLRLPPDFRIILRGKDVQHHNIVNDMMLTQKVTYRPQAERAGNDSGMVAVVTIGFVKDAHYHIDIQGFNVYHKNRLIKPFWRVWNAAGSSGRGVIGVFEANFVEPAHDKQGFERTLALSRLEARLVAMQKRYWSENSHYVGYSDKRSKNKIAVTSKQEDAPPSDKSKSSSRSTQNGNGHTSRMKSSAELDRRSTPVADTTEDRGSYEVPCPCDDVSQREVADQRKNNPITSCSNRKDGLINGDAHNSASVTEGVTKVKDEKLQLATRWDDETELQAVVLLNNNLTSENESLRKKLETAEKKNEELEKEIRILTNMIAEERSQREEEEEKLRKRLMYASKTIDDLLEKVRRGQRSQN</sequence>
<evidence type="ECO:0000256" key="4">
    <source>
        <dbReference type="ARBA" id="ARBA00022722"/>
    </source>
</evidence>
<evidence type="ECO:0000313" key="19">
    <source>
        <dbReference type="Proteomes" id="UP000515151"/>
    </source>
</evidence>
<comment type="subcellular location">
    <subcellularLocation>
        <location evidence="2">Nucleus</location>
    </subcellularLocation>
</comment>
<dbReference type="GO" id="GO:0031349">
    <property type="term" value="P:positive regulation of defense response"/>
    <property type="evidence" value="ECO:0007669"/>
    <property type="project" value="UniProtKB-ARBA"/>
</dbReference>
<keyword evidence="15" id="KW-0539">Nucleus</keyword>
<reference evidence="20" key="2">
    <citation type="submission" date="2025-08" db="UniProtKB">
        <authorList>
            <consortium name="RefSeq"/>
        </authorList>
    </citation>
    <scope>IDENTIFICATION</scope>
    <source>
        <tissue evidence="20">Leaf</tissue>
    </source>
</reference>
<reference evidence="19" key="1">
    <citation type="journal article" date="2020" name="Plant Biotechnol. J.">
        <title>The pomegranate (Punica granatum L.) draft genome dissects genetic divergence between soft- and hard-seeded cultivars.</title>
        <authorList>
            <person name="Luo X."/>
            <person name="Li H."/>
            <person name="Wu Z."/>
            <person name="Yao W."/>
            <person name="Zhao P."/>
            <person name="Cao D."/>
            <person name="Yu H."/>
            <person name="Li K."/>
            <person name="Poudel K."/>
            <person name="Zhao D."/>
            <person name="Zhang F."/>
            <person name="Xia X."/>
            <person name="Chen L."/>
            <person name="Wang Q."/>
            <person name="Jing D."/>
            <person name="Cao S."/>
        </authorList>
    </citation>
    <scope>NUCLEOTIDE SEQUENCE [LARGE SCALE GENOMIC DNA]</scope>
    <source>
        <strain evidence="19">cv. Tunisia</strain>
    </source>
</reference>
<organism evidence="19 20">
    <name type="scientific">Punica granatum</name>
    <name type="common">Pomegranate</name>
    <dbReference type="NCBI Taxonomy" id="22663"/>
    <lineage>
        <taxon>Eukaryota</taxon>
        <taxon>Viridiplantae</taxon>
        <taxon>Streptophyta</taxon>
        <taxon>Embryophyta</taxon>
        <taxon>Tracheophyta</taxon>
        <taxon>Spermatophyta</taxon>
        <taxon>Magnoliopsida</taxon>
        <taxon>eudicotyledons</taxon>
        <taxon>Gunneridae</taxon>
        <taxon>Pentapetalae</taxon>
        <taxon>rosids</taxon>
        <taxon>malvids</taxon>
        <taxon>Myrtales</taxon>
        <taxon>Lythraceae</taxon>
        <taxon>Punica</taxon>
    </lineage>
</organism>
<evidence type="ECO:0000256" key="15">
    <source>
        <dbReference type="ARBA" id="ARBA00023242"/>
    </source>
</evidence>
<keyword evidence="10" id="KW-0156">Chromatin regulator</keyword>
<keyword evidence="7" id="KW-0227">DNA damage</keyword>